<feature type="compositionally biased region" description="Basic and acidic residues" evidence="8">
    <location>
        <begin position="879"/>
        <end position="896"/>
    </location>
</feature>
<feature type="compositionally biased region" description="Low complexity" evidence="8">
    <location>
        <begin position="852"/>
        <end position="866"/>
    </location>
</feature>
<feature type="compositionally biased region" description="Low complexity" evidence="8">
    <location>
        <begin position="72"/>
        <end position="88"/>
    </location>
</feature>
<feature type="compositionally biased region" description="Acidic residues" evidence="8">
    <location>
        <begin position="1148"/>
        <end position="1160"/>
    </location>
</feature>
<dbReference type="EMBL" id="KL584752">
    <property type="protein sequence ID" value="KEQ98573.1"/>
    <property type="molecule type" value="Genomic_DNA"/>
</dbReference>
<feature type="compositionally biased region" description="Low complexity" evidence="8">
    <location>
        <begin position="514"/>
        <end position="537"/>
    </location>
</feature>
<feature type="compositionally biased region" description="Polar residues" evidence="8">
    <location>
        <begin position="89"/>
        <end position="109"/>
    </location>
</feature>
<evidence type="ECO:0000256" key="3">
    <source>
        <dbReference type="ARBA" id="ARBA00022816"/>
    </source>
</evidence>
<dbReference type="PANTHER" id="PTHR38697:SF1">
    <property type="entry name" value="NUCLEAR PORE COMPLEX PROTEIN SIMILAR TO S. CEREVISIAE NUP2 (EUROFUNG)"/>
    <property type="match status" value="1"/>
</dbReference>
<feature type="compositionally biased region" description="Basic and acidic residues" evidence="8">
    <location>
        <begin position="1055"/>
        <end position="1068"/>
    </location>
</feature>
<dbReference type="Pfam" id="PF00638">
    <property type="entry name" value="Ran_BP1"/>
    <property type="match status" value="1"/>
</dbReference>
<protein>
    <recommendedName>
        <fullName evidence="9">RanBD1 domain-containing protein</fullName>
    </recommendedName>
</protein>
<feature type="compositionally biased region" description="Basic and acidic residues" evidence="8">
    <location>
        <begin position="1179"/>
        <end position="1193"/>
    </location>
</feature>
<dbReference type="InterPro" id="IPR015007">
    <property type="entry name" value="NUP2/50/61"/>
</dbReference>
<evidence type="ECO:0000256" key="8">
    <source>
        <dbReference type="SAM" id="MobiDB-lite"/>
    </source>
</evidence>
<dbReference type="InterPro" id="IPR053074">
    <property type="entry name" value="NPC_Nucleoporin"/>
</dbReference>
<dbReference type="OrthoDB" id="10265837at2759"/>
<keyword evidence="7" id="KW-0539">Nucleus</keyword>
<evidence type="ECO:0000313" key="11">
    <source>
        <dbReference type="Proteomes" id="UP000030641"/>
    </source>
</evidence>
<dbReference type="GO" id="GO:0015031">
    <property type="term" value="P:protein transport"/>
    <property type="evidence" value="ECO:0007669"/>
    <property type="project" value="UniProtKB-KW"/>
</dbReference>
<dbReference type="InterPro" id="IPR000156">
    <property type="entry name" value="Ran_bind_dom"/>
</dbReference>
<feature type="region of interest" description="Disordered" evidence="8">
    <location>
        <begin position="949"/>
        <end position="1008"/>
    </location>
</feature>
<keyword evidence="3" id="KW-0509">mRNA transport</keyword>
<dbReference type="SUPFAM" id="SSF50729">
    <property type="entry name" value="PH domain-like"/>
    <property type="match status" value="1"/>
</dbReference>
<feature type="domain" description="RanBD1" evidence="9">
    <location>
        <begin position="1335"/>
        <end position="1475"/>
    </location>
</feature>
<feature type="region of interest" description="Disordered" evidence="8">
    <location>
        <begin position="497"/>
        <end position="537"/>
    </location>
</feature>
<evidence type="ECO:0000256" key="5">
    <source>
        <dbReference type="ARBA" id="ARBA00023010"/>
    </source>
</evidence>
<evidence type="ECO:0000256" key="7">
    <source>
        <dbReference type="ARBA" id="ARBA00023242"/>
    </source>
</evidence>
<feature type="compositionally biased region" description="Low complexity" evidence="8">
    <location>
        <begin position="1197"/>
        <end position="1210"/>
    </location>
</feature>
<feature type="compositionally biased region" description="Low complexity" evidence="8">
    <location>
        <begin position="635"/>
        <end position="648"/>
    </location>
</feature>
<evidence type="ECO:0000256" key="1">
    <source>
        <dbReference type="ARBA" id="ARBA00004567"/>
    </source>
</evidence>
<dbReference type="PANTHER" id="PTHR38697">
    <property type="entry name" value="NUCLEAR PORE COMPLEX PROTEIN SIMILAR TO S. CEREVISIAE NUP2 (EUROFUNG)"/>
    <property type="match status" value="1"/>
</dbReference>
<feature type="compositionally biased region" description="Polar residues" evidence="8">
    <location>
        <begin position="749"/>
        <end position="768"/>
    </location>
</feature>
<dbReference type="Proteomes" id="UP000030641">
    <property type="component" value="Unassembled WGS sequence"/>
</dbReference>
<keyword evidence="11" id="KW-1185">Reference proteome</keyword>
<feature type="compositionally biased region" description="Polar residues" evidence="8">
    <location>
        <begin position="1314"/>
        <end position="1328"/>
    </location>
</feature>
<dbReference type="STRING" id="1043005.A0A074YL86"/>
<evidence type="ECO:0000259" key="9">
    <source>
        <dbReference type="PROSITE" id="PS50196"/>
    </source>
</evidence>
<feature type="compositionally biased region" description="Basic and acidic residues" evidence="8">
    <location>
        <begin position="1079"/>
        <end position="1091"/>
    </location>
</feature>
<accession>A0A074YL86</accession>
<feature type="compositionally biased region" description="Low complexity" evidence="8">
    <location>
        <begin position="1224"/>
        <end position="1240"/>
    </location>
</feature>
<feature type="region of interest" description="Disordered" evidence="8">
    <location>
        <begin position="1107"/>
        <end position="1240"/>
    </location>
</feature>
<comment type="subcellular location">
    <subcellularLocation>
        <location evidence="1">Nucleus</location>
        <location evidence="1">Nuclear pore complex</location>
    </subcellularLocation>
</comment>
<feature type="compositionally biased region" description="Low complexity" evidence="8">
    <location>
        <begin position="114"/>
        <end position="147"/>
    </location>
</feature>
<feature type="compositionally biased region" description="Polar residues" evidence="8">
    <location>
        <begin position="998"/>
        <end position="1008"/>
    </location>
</feature>
<keyword evidence="2" id="KW-0813">Transport</keyword>
<evidence type="ECO:0000256" key="2">
    <source>
        <dbReference type="ARBA" id="ARBA00022448"/>
    </source>
</evidence>
<dbReference type="InParanoid" id="A0A074YL86"/>
<dbReference type="GeneID" id="25362898"/>
<dbReference type="RefSeq" id="XP_013346680.1">
    <property type="nucleotide sequence ID" value="XM_013491226.1"/>
</dbReference>
<sequence length="1475" mass="151626">MSKRVADGQGGADRYGGMEDPRDTAMDPPRKATAAQLAKRSIKPLKGRPGSSRSSSPSKPSPSPTMSFGAGDSNNPFAAPPAAASFDFGQSTTQAQSNPFNSGSTSHSFPPNAPTNANANAGSAFNFGQSQPASAPSAFAPPQAPSFNFGAPSPSGTSFGFGASPAKPAQQNGDSNKAPSFTFGSTPASPAPTAPASPAPAFNAFSSMSAPSFGAAEQPISAAEVQEIETAGPRLTQEGKIDQLASIVRSSEPKYMNANLHDIVLSTLPPALQRKMLDFVRGKSESVSLTAIASFDLPRYTSTIGATHLHAPPLFAEHMPQIYTHLPAFSEEYFMTNKSIDEPRLAEAAADANMPSAWQTGIAALQSRLDEEKTGMQQVHSYKYFSSEGSLQPNFTPPAADSFNPNAFAYDRPFQPYNSVEGGQVPFVIHPDTEHATQHDMLGVTLSSDFINSSQQYCLSSPANNTFYQAPAEAPKSSFLFTSTSASSTAPAATSFSNFGPSTTAPSSQPETKSSPFNFGPPAAPNASAPATAPATAPTTSAFKFGSTAGMTKDDAPAASAFAGFAASTPKTNDAPAKAPTSAFNFGAPAPSSTAPAASSPFKLGNSTAASAPLTNAFNLGANAEKKDEAAPTQTASAFNFANTSSAAPPSPKPAEKKLPSFNFAASAASKPAEEVSYPSLNTPASQEQSPAPKPAYSFGQSTPAAASSPFKLAAAPAASQSPGLGTSIFDKPPAQQKAPESTFKAFGASNSTPVQASTPSPSISFGAQASAPPARSELSQSNALSAPSTTSGVATPPASPQIEPSELGSVLIKQLNESMLAHLASASLTQDWSASMRFYLDQVADIQSENSATPSASTIPSSSAPKQITAPLAAPSARGEKRAAEEDVTKDDDHTKRSKPSFSQSTTSTFSQSTTPTKPLTATATLFDDILNSASKPQTPQQTNVFSATANKTPAPPATAPPVKSNPFGAIARNTSATPGPTAPKTGFVPPAGAQALPSSSNGTSAPAFQISKFGATPASTPAPASGFQVPKFGGASTTAASSNFLNSFGKQAADQEAKEREKRKEEDMDSDEDEEEWERKDAEKQAQKKAELLAASQALKFSVDATKKPTSSASAVFSFNGTPSTTANTSGASNIFGNISSSKQDDQDEDDDTEEDEDVHAAAVNASPAKPSAGRSLFDRVSMDTSKEKTSDTPSASFKFSSFGSSGATDNTWKGSDPIKFGASTATAGTTTPDGSPAKVAAAAAPKFNFGGPSQAAEKSSPFAGMMGAKPATSGSIFAAAKPLAPTTGFSFSGAAPSSLAPPSGSSVFASAATSRATTPGNTTTDAEASAPESEPSETLNDAQKDLTALTADDLAKYDLIHEVRSKVTKFAKDSSGKSAWAAQGNGPLYLLASKETSKPRILMRADPSGKVVLNFNVLLNTQLYGQKSAKMAALSVPAEDKKVESFMCIFKDEATTKEFLAKLHGAIEKVQG</sequence>
<feature type="compositionally biased region" description="Low complexity" evidence="8">
    <location>
        <begin position="47"/>
        <end position="58"/>
    </location>
</feature>
<reference evidence="10 11" key="1">
    <citation type="journal article" date="2014" name="BMC Genomics">
        <title>Genome sequencing of four Aureobasidium pullulans varieties: biotechnological potential, stress tolerance, and description of new species.</title>
        <authorList>
            <person name="Gostin Ar C."/>
            <person name="Ohm R.A."/>
            <person name="Kogej T."/>
            <person name="Sonjak S."/>
            <person name="Turk M."/>
            <person name="Zajc J."/>
            <person name="Zalar P."/>
            <person name="Grube M."/>
            <person name="Sun H."/>
            <person name="Han J."/>
            <person name="Sharma A."/>
            <person name="Chiniquy J."/>
            <person name="Ngan C.Y."/>
            <person name="Lipzen A."/>
            <person name="Barry K."/>
            <person name="Grigoriev I.V."/>
            <person name="Gunde-Cimerman N."/>
        </authorList>
    </citation>
    <scope>NUCLEOTIDE SEQUENCE [LARGE SCALE GENOMIC DNA]</scope>
    <source>
        <strain evidence="10 11">EXF-2481</strain>
    </source>
</reference>
<feature type="compositionally biased region" description="Polar residues" evidence="8">
    <location>
        <begin position="1110"/>
        <end position="1144"/>
    </location>
</feature>
<feature type="region of interest" description="Disordered" evidence="8">
    <location>
        <begin position="1"/>
        <end position="197"/>
    </location>
</feature>
<feature type="compositionally biased region" description="Low complexity" evidence="8">
    <location>
        <begin position="1329"/>
        <end position="1340"/>
    </location>
</feature>
<feature type="compositionally biased region" description="Low complexity" evidence="8">
    <location>
        <begin position="901"/>
        <end position="919"/>
    </location>
</feature>
<feature type="region of interest" description="Disordered" evidence="8">
    <location>
        <begin position="1305"/>
        <end position="1343"/>
    </location>
</feature>
<keyword evidence="6" id="KW-0906">Nuclear pore complex</keyword>
<organism evidence="10 11">
    <name type="scientific">Aureobasidium subglaciale (strain EXF-2481)</name>
    <name type="common">Aureobasidium pullulans var. subglaciale</name>
    <dbReference type="NCBI Taxonomy" id="1043005"/>
    <lineage>
        <taxon>Eukaryota</taxon>
        <taxon>Fungi</taxon>
        <taxon>Dikarya</taxon>
        <taxon>Ascomycota</taxon>
        <taxon>Pezizomycotina</taxon>
        <taxon>Dothideomycetes</taxon>
        <taxon>Dothideomycetidae</taxon>
        <taxon>Dothideales</taxon>
        <taxon>Saccotheciaceae</taxon>
        <taxon>Aureobasidium</taxon>
    </lineage>
</organism>
<feature type="compositionally biased region" description="Polar residues" evidence="8">
    <location>
        <begin position="778"/>
        <end position="794"/>
    </location>
</feature>
<feature type="compositionally biased region" description="Polar residues" evidence="8">
    <location>
        <begin position="169"/>
        <end position="184"/>
    </location>
</feature>
<dbReference type="GO" id="GO:0051028">
    <property type="term" value="P:mRNA transport"/>
    <property type="evidence" value="ECO:0007669"/>
    <property type="project" value="UniProtKB-KW"/>
</dbReference>
<name>A0A074YL86_AURSE</name>
<feature type="region of interest" description="Disordered" evidence="8">
    <location>
        <begin position="1048"/>
        <end position="1091"/>
    </location>
</feature>
<keyword evidence="4" id="KW-0653">Protein transport</keyword>
<dbReference type="PROSITE" id="PS50196">
    <property type="entry name" value="RANBD1"/>
    <property type="match status" value="1"/>
</dbReference>
<dbReference type="HOGENOM" id="CLU_249967_0_0_1"/>
<feature type="region of interest" description="Disordered" evidence="8">
    <location>
        <begin position="673"/>
        <end position="806"/>
    </location>
</feature>
<feature type="region of interest" description="Disordered" evidence="8">
    <location>
        <begin position="623"/>
        <end position="660"/>
    </location>
</feature>
<gene>
    <name evidence="10" type="ORF">AUEXF2481DRAFT_2505</name>
</gene>
<feature type="compositionally biased region" description="Polar residues" evidence="8">
    <location>
        <begin position="679"/>
        <end position="690"/>
    </location>
</feature>
<evidence type="ECO:0000256" key="6">
    <source>
        <dbReference type="ARBA" id="ARBA00023132"/>
    </source>
</evidence>
<evidence type="ECO:0000256" key="4">
    <source>
        <dbReference type="ARBA" id="ARBA00022927"/>
    </source>
</evidence>
<dbReference type="Gene3D" id="2.30.29.30">
    <property type="entry name" value="Pleckstrin-homology domain (PH domain)/Phosphotyrosine-binding domain (PTB)"/>
    <property type="match status" value="1"/>
</dbReference>
<dbReference type="Pfam" id="PF08911">
    <property type="entry name" value="NUP50"/>
    <property type="match status" value="1"/>
</dbReference>
<feature type="region of interest" description="Disordered" evidence="8">
    <location>
        <begin position="852"/>
        <end position="919"/>
    </location>
</feature>
<feature type="compositionally biased region" description="Acidic residues" evidence="8">
    <location>
        <begin position="1069"/>
        <end position="1078"/>
    </location>
</feature>
<dbReference type="SMART" id="SM00160">
    <property type="entry name" value="RanBD"/>
    <property type="match status" value="1"/>
</dbReference>
<dbReference type="InterPro" id="IPR011993">
    <property type="entry name" value="PH-like_dom_sf"/>
</dbReference>
<evidence type="ECO:0000313" key="10">
    <source>
        <dbReference type="EMBL" id="KEQ98573.1"/>
    </source>
</evidence>
<dbReference type="OMA" id="AFGNMFS"/>
<dbReference type="GO" id="GO:0005643">
    <property type="term" value="C:nuclear pore"/>
    <property type="evidence" value="ECO:0007669"/>
    <property type="project" value="UniProtKB-SubCell"/>
</dbReference>
<proteinExistence type="predicted"/>
<feature type="compositionally biased region" description="Basic and acidic residues" evidence="8">
    <location>
        <begin position="16"/>
        <end position="30"/>
    </location>
</feature>
<feature type="compositionally biased region" description="Polar residues" evidence="8">
    <location>
        <begin position="500"/>
        <end position="513"/>
    </location>
</feature>
<feature type="compositionally biased region" description="Low complexity" evidence="8">
    <location>
        <begin position="704"/>
        <end position="723"/>
    </location>
</feature>
<keyword evidence="5" id="KW-0811">Translocation</keyword>